<dbReference type="Gene3D" id="3.40.50.150">
    <property type="entry name" value="Vaccinia Virus protein VP39"/>
    <property type="match status" value="1"/>
</dbReference>
<dbReference type="KEGG" id="tsu:Tresu_1802"/>
<keyword evidence="1" id="KW-0808">Transferase</keyword>
<comment type="similarity">
    <text evidence="1">Belongs to the RlmJ family.</text>
</comment>
<dbReference type="Pfam" id="PF04378">
    <property type="entry name" value="RsmJ"/>
    <property type="match status" value="1"/>
</dbReference>
<dbReference type="GO" id="GO:0070475">
    <property type="term" value="P:rRNA base methylation"/>
    <property type="evidence" value="ECO:0007669"/>
    <property type="project" value="UniProtKB-UniRule"/>
</dbReference>
<dbReference type="GO" id="GO:0003723">
    <property type="term" value="F:RNA binding"/>
    <property type="evidence" value="ECO:0007669"/>
    <property type="project" value="UniProtKB-UniRule"/>
</dbReference>
<reference evidence="3" key="2">
    <citation type="submission" date="2011-04" db="EMBL/GenBank/DDBJ databases">
        <title>The complete genome of chromosome of Treponema succinifaciens DSM 2489.</title>
        <authorList>
            <person name="Lucas S."/>
            <person name="Copeland A."/>
            <person name="Lapidus A."/>
            <person name="Bruce D."/>
            <person name="Goodwin L."/>
            <person name="Pitluck S."/>
            <person name="Peters L."/>
            <person name="Kyrpides N."/>
            <person name="Mavromatis K."/>
            <person name="Ivanova N."/>
            <person name="Ovchinnikova G."/>
            <person name="Teshima H."/>
            <person name="Detter J.C."/>
            <person name="Tapia R."/>
            <person name="Han C."/>
            <person name="Land M."/>
            <person name="Hauser L."/>
            <person name="Markowitz V."/>
            <person name="Cheng J.-F."/>
            <person name="Hugenholtz P."/>
            <person name="Woyke T."/>
            <person name="Wu D."/>
            <person name="Gronow S."/>
            <person name="Wellnitz S."/>
            <person name="Brambilla E."/>
            <person name="Klenk H.-P."/>
            <person name="Eisen J.A."/>
        </authorList>
    </citation>
    <scope>NUCLEOTIDE SEQUENCE [LARGE SCALE GENOMIC DNA]</scope>
    <source>
        <strain evidence="3">ATCC 33096 / DSM 2489 / 6091</strain>
    </source>
</reference>
<organism evidence="2 3">
    <name type="scientific">Treponema succinifaciens (strain ATCC 33096 / DSM 2489 / 6091)</name>
    <dbReference type="NCBI Taxonomy" id="869209"/>
    <lineage>
        <taxon>Bacteria</taxon>
        <taxon>Pseudomonadati</taxon>
        <taxon>Spirochaetota</taxon>
        <taxon>Spirochaetia</taxon>
        <taxon>Spirochaetales</taxon>
        <taxon>Treponemataceae</taxon>
        <taxon>Treponema</taxon>
    </lineage>
</organism>
<reference evidence="2 3" key="1">
    <citation type="journal article" date="2011" name="Stand. Genomic Sci.">
        <title>Complete genome sequence of Treponema succinifaciens type strain (6091).</title>
        <authorList>
            <person name="Han C."/>
            <person name="Gronow S."/>
            <person name="Teshima H."/>
            <person name="Lapidus A."/>
            <person name="Nolan M."/>
            <person name="Lucas S."/>
            <person name="Hammon N."/>
            <person name="Deshpande S."/>
            <person name="Cheng J.F."/>
            <person name="Zeytun A."/>
            <person name="Tapia R."/>
            <person name="Goodwin L."/>
            <person name="Pitluck S."/>
            <person name="Liolios K."/>
            <person name="Pagani I."/>
            <person name="Ivanova N."/>
            <person name="Mavromatis K."/>
            <person name="Mikhailova N."/>
            <person name="Huntemann M."/>
            <person name="Pati A."/>
            <person name="Chen A."/>
            <person name="Palaniappan K."/>
            <person name="Land M."/>
            <person name="Hauser L."/>
            <person name="Brambilla E.M."/>
            <person name="Rohde M."/>
            <person name="Goker M."/>
            <person name="Woyke T."/>
            <person name="Bristow J."/>
            <person name="Eisen J.A."/>
            <person name="Markowitz V."/>
            <person name="Hugenholtz P."/>
            <person name="Kyrpides N.C."/>
            <person name="Klenk H.P."/>
            <person name="Detter J.C."/>
        </authorList>
    </citation>
    <scope>NUCLEOTIDE SEQUENCE [LARGE SCALE GENOMIC DNA]</scope>
    <source>
        <strain evidence="3">ATCC 33096 / DSM 2489 / 6091</strain>
    </source>
</reference>
<accession>F2NVW6</accession>
<dbReference type="PANTHER" id="PTHR37426">
    <property type="entry name" value="RIBOSOMAL RNA LARGE SUBUNIT METHYLTRANSFERASE J"/>
    <property type="match status" value="1"/>
</dbReference>
<dbReference type="GO" id="GO:0005829">
    <property type="term" value="C:cytosol"/>
    <property type="evidence" value="ECO:0007669"/>
    <property type="project" value="TreeGrafter"/>
</dbReference>
<dbReference type="GeneID" id="302998943"/>
<sequence>MLSYQHEYHAGNLADVLKHTCLCLILDSLCKKEKPFTIIDSHSGAGIFSLDDERILKTNEAKDGIEKIYRFYKRTSQEFPHGLKEYIERESSYLEEKKYAGSPELESLYSRDKDSLHFVEKHPQALESLRSNMKDHKVIIHNEDSYKALCALTPPLIKRGLVLCDPSYEDADDYKKVCDALKTVRKKWNTAIIALWYPLLLRRKNETSQLLTELEDFCKLGTTPCESFKVELVTKNPEETKTESGSHLYGSGMFIMNPPWKLKEDMEKNCTFINKILEIL</sequence>
<dbReference type="RefSeq" id="WP_013701974.1">
    <property type="nucleotide sequence ID" value="NC_015385.1"/>
</dbReference>
<feature type="binding site" evidence="1">
    <location>
        <position position="165"/>
    </location>
    <ligand>
        <name>S-adenosyl-L-methionine</name>
        <dbReference type="ChEBI" id="CHEBI:59789"/>
    </ligand>
</feature>
<feature type="binding site" evidence="1">
    <location>
        <position position="102"/>
    </location>
    <ligand>
        <name>S-adenosyl-L-methionine</name>
        <dbReference type="ChEBI" id="CHEBI:59789"/>
    </ligand>
</feature>
<feature type="site" description="Interaction with substrate rRNA" evidence="1">
    <location>
        <position position="4"/>
    </location>
</feature>
<proteinExistence type="inferred from homology"/>
<dbReference type="InterPro" id="IPR007473">
    <property type="entry name" value="RlmJ"/>
</dbReference>
<dbReference type="EC" id="2.1.1.266" evidence="1"/>
<feature type="binding site" evidence="1">
    <location>
        <position position="42"/>
    </location>
    <ligand>
        <name>S-adenosyl-L-methionine</name>
        <dbReference type="ChEBI" id="CHEBI:59789"/>
    </ligand>
</feature>
<name>F2NVW6_TRES6</name>
<feature type="binding site" evidence="1">
    <location>
        <begin position="144"/>
        <end position="145"/>
    </location>
    <ligand>
        <name>S-adenosyl-L-methionine</name>
        <dbReference type="ChEBI" id="CHEBI:59789"/>
    </ligand>
</feature>
<evidence type="ECO:0000313" key="2">
    <source>
        <dbReference type="EMBL" id="AEB14693.1"/>
    </source>
</evidence>
<evidence type="ECO:0000313" key="3">
    <source>
        <dbReference type="Proteomes" id="UP000006852"/>
    </source>
</evidence>
<comment type="catalytic activity">
    <reaction evidence="1">
        <text>adenosine(2030) in 23S rRNA + S-adenosyl-L-methionine = N(6)-methyladenosine(2030) in 23S rRNA + S-adenosyl-L-homocysteine + H(+)</text>
        <dbReference type="Rhea" id="RHEA:43736"/>
        <dbReference type="Rhea" id="RHEA-COMP:10668"/>
        <dbReference type="Rhea" id="RHEA-COMP:10669"/>
        <dbReference type="ChEBI" id="CHEBI:15378"/>
        <dbReference type="ChEBI" id="CHEBI:57856"/>
        <dbReference type="ChEBI" id="CHEBI:59789"/>
        <dbReference type="ChEBI" id="CHEBI:74411"/>
        <dbReference type="ChEBI" id="CHEBI:74449"/>
        <dbReference type="EC" id="2.1.1.266"/>
    </reaction>
</comment>
<feature type="binding site" evidence="1">
    <location>
        <position position="120"/>
    </location>
    <ligand>
        <name>S-adenosyl-L-methionine</name>
        <dbReference type="ChEBI" id="CHEBI:59789"/>
    </ligand>
</feature>
<keyword evidence="1" id="KW-0698">rRNA processing</keyword>
<dbReference type="GO" id="GO:0036307">
    <property type="term" value="F:23S rRNA (adenine(2030)-N(6))-methyltransferase activity"/>
    <property type="evidence" value="ECO:0007669"/>
    <property type="project" value="UniProtKB-UniRule"/>
</dbReference>
<dbReference type="SUPFAM" id="SSF53335">
    <property type="entry name" value="S-adenosyl-L-methionine-dependent methyltransferases"/>
    <property type="match status" value="1"/>
</dbReference>
<feature type="binding site" evidence="1">
    <location>
        <position position="19"/>
    </location>
    <ligand>
        <name>S-adenosyl-L-methionine</name>
        <dbReference type="ChEBI" id="CHEBI:59789"/>
    </ligand>
</feature>
<dbReference type="eggNOG" id="COG2961">
    <property type="taxonomic scope" value="Bacteria"/>
</dbReference>
<dbReference type="OrthoDB" id="9791274at2"/>
<dbReference type="HOGENOM" id="CLU_061769_0_0_12"/>
<dbReference type="Proteomes" id="UP000006852">
    <property type="component" value="Chromosome"/>
</dbReference>
<dbReference type="PANTHER" id="PTHR37426:SF1">
    <property type="entry name" value="RIBOSOMAL RNA LARGE SUBUNIT METHYLTRANSFERASE J"/>
    <property type="match status" value="1"/>
</dbReference>
<dbReference type="STRING" id="869209.Tresu_1802"/>
<keyword evidence="1" id="KW-0949">S-adenosyl-L-methionine</keyword>
<feature type="active site" description="Proton acceptor" evidence="1">
    <location>
        <position position="165"/>
    </location>
</feature>
<dbReference type="InterPro" id="IPR029063">
    <property type="entry name" value="SAM-dependent_MTases_sf"/>
</dbReference>
<dbReference type="EMBL" id="CP002631">
    <property type="protein sequence ID" value="AEB14693.1"/>
    <property type="molecule type" value="Genomic_DNA"/>
</dbReference>
<evidence type="ECO:0000256" key="1">
    <source>
        <dbReference type="HAMAP-Rule" id="MF_00934"/>
    </source>
</evidence>
<keyword evidence="1" id="KW-0489">Methyltransferase</keyword>
<comment type="subunit">
    <text evidence="1">Monomer.</text>
</comment>
<keyword evidence="3" id="KW-1185">Reference proteome</keyword>
<comment type="function">
    <text evidence="1">Specifically methylates the adenine in position 2030 of 23S rRNA.</text>
</comment>
<gene>
    <name evidence="1" type="primary">rlmJ</name>
    <name evidence="2" type="ordered locus">Tresu_1802</name>
</gene>
<protein>
    <recommendedName>
        <fullName evidence="1">Ribosomal RNA large subunit methyltransferase J</fullName>
        <ecNumber evidence="1">2.1.1.266</ecNumber>
    </recommendedName>
    <alternativeName>
        <fullName evidence="1">23S rRNA (adenine(2030)-N6)-methyltransferase</fullName>
    </alternativeName>
    <alternativeName>
        <fullName evidence="1">23S rRNA m6A2030 methyltransferase</fullName>
    </alternativeName>
</protein>
<dbReference type="AlphaFoldDB" id="F2NVW6"/>
<dbReference type="HAMAP" id="MF_00934">
    <property type="entry name" value="23SrRNA_methyltr_J"/>
    <property type="match status" value="1"/>
</dbReference>
<keyword evidence="1" id="KW-0694">RNA-binding</keyword>